<feature type="region of interest" description="Disordered" evidence="2">
    <location>
        <begin position="363"/>
        <end position="403"/>
    </location>
</feature>
<organism evidence="4 5">
    <name type="scientific">Ceratodon purpureus</name>
    <name type="common">Fire moss</name>
    <name type="synonym">Dicranum purpureum</name>
    <dbReference type="NCBI Taxonomy" id="3225"/>
    <lineage>
        <taxon>Eukaryota</taxon>
        <taxon>Viridiplantae</taxon>
        <taxon>Streptophyta</taxon>
        <taxon>Embryophyta</taxon>
        <taxon>Bryophyta</taxon>
        <taxon>Bryophytina</taxon>
        <taxon>Bryopsida</taxon>
        <taxon>Dicranidae</taxon>
        <taxon>Pseudoditrichales</taxon>
        <taxon>Ditrichaceae</taxon>
        <taxon>Ceratodon</taxon>
    </lineage>
</organism>
<feature type="region of interest" description="Disordered" evidence="2">
    <location>
        <begin position="163"/>
        <end position="218"/>
    </location>
</feature>
<dbReference type="GO" id="GO:0031347">
    <property type="term" value="P:regulation of defense response"/>
    <property type="evidence" value="ECO:0007669"/>
    <property type="project" value="TreeGrafter"/>
</dbReference>
<dbReference type="EMBL" id="CM026432">
    <property type="protein sequence ID" value="KAG0555775.1"/>
    <property type="molecule type" value="Genomic_DNA"/>
</dbReference>
<feature type="domain" description="Tify" evidence="3">
    <location>
        <begin position="325"/>
        <end position="360"/>
    </location>
</feature>
<dbReference type="GO" id="GO:2000022">
    <property type="term" value="P:regulation of jasmonic acid mediated signaling pathway"/>
    <property type="evidence" value="ECO:0007669"/>
    <property type="project" value="TreeGrafter"/>
</dbReference>
<evidence type="ECO:0000313" key="5">
    <source>
        <dbReference type="Proteomes" id="UP000822688"/>
    </source>
</evidence>
<sequence length="428" mass="46082">MNLVMAEKDQPVFRDFLGLGRIDDINQVKYLASDVIPAPRTSPGFESECDGETNNTRASSGISGRFKTTSTPIHVSPPFYSAIPSSSDPGSVGWQRAQAAPLQYHGNKSAFSKLEADTNKLSRKRDSPTNRDSLQDRLVEALESTRPQKVSRNDHVRQEKIVENCEPSSDDLRLSMQPPRASSRSPPWLQQNTKPEAPPRQVKKQQAYRPSQISTGVGMRGISHLGACAERAEKIERTLAMPSRENNVTGNPQLDRPAADEGSRTGLKGSLLAGLLDNAGLLHHDRTTPNPAGSSGCPPLTPQHQKAPNQNGGSESMLPSSRQAPTTSSRQLTIFYGGQAHVFDDVPSDKADAILTLAGSNGRSWSTTYSPRPAAKPTNSVSEGSMSAVEREKENSVQSLGGSLTLSSEVQTLLRGLKQSGPLTGRSA</sequence>
<comment type="caution">
    <text evidence="4">The sequence shown here is derived from an EMBL/GenBank/DDBJ whole genome shotgun (WGS) entry which is preliminary data.</text>
</comment>
<name>A0A8T0GAN8_CERPU</name>
<dbReference type="SMART" id="SM00979">
    <property type="entry name" value="TIFY"/>
    <property type="match status" value="1"/>
</dbReference>
<gene>
    <name evidence="4" type="ORF">KC19_11G002100</name>
</gene>
<dbReference type="OrthoDB" id="1908882at2759"/>
<reference evidence="4 5" key="1">
    <citation type="submission" date="2020-06" db="EMBL/GenBank/DDBJ databases">
        <title>WGS assembly of Ceratodon purpureus strain R40.</title>
        <authorList>
            <person name="Carey S.B."/>
            <person name="Jenkins J."/>
            <person name="Shu S."/>
            <person name="Lovell J.T."/>
            <person name="Sreedasyam A."/>
            <person name="Maumus F."/>
            <person name="Tiley G.P."/>
            <person name="Fernandez-Pozo N."/>
            <person name="Barry K."/>
            <person name="Chen C."/>
            <person name="Wang M."/>
            <person name="Lipzen A."/>
            <person name="Daum C."/>
            <person name="Saski C.A."/>
            <person name="Payton A.C."/>
            <person name="Mcbreen J.C."/>
            <person name="Conrad R.E."/>
            <person name="Kollar L.M."/>
            <person name="Olsson S."/>
            <person name="Huttunen S."/>
            <person name="Landis J.B."/>
            <person name="Wickett N.J."/>
            <person name="Johnson M.G."/>
            <person name="Rensing S.A."/>
            <person name="Grimwood J."/>
            <person name="Schmutz J."/>
            <person name="Mcdaniel S.F."/>
        </authorList>
    </citation>
    <scope>NUCLEOTIDE SEQUENCE [LARGE SCALE GENOMIC DNA]</scope>
    <source>
        <strain evidence="4 5">R40</strain>
    </source>
</reference>
<feature type="compositionally biased region" description="Polar residues" evidence="2">
    <location>
        <begin position="52"/>
        <end position="67"/>
    </location>
</feature>
<dbReference type="PANTHER" id="PTHR33077">
    <property type="entry name" value="PROTEIN TIFY 4A-RELATED-RELATED"/>
    <property type="match status" value="1"/>
</dbReference>
<dbReference type="AlphaFoldDB" id="A0A8T0GAN8"/>
<dbReference type="Pfam" id="PF06200">
    <property type="entry name" value="tify"/>
    <property type="match status" value="1"/>
</dbReference>
<feature type="region of interest" description="Disordered" evidence="2">
    <location>
        <begin position="42"/>
        <end position="67"/>
    </location>
</feature>
<comment type="similarity">
    <text evidence="1">Belongs to the TIFY/JAZ family.</text>
</comment>
<dbReference type="GO" id="GO:0009611">
    <property type="term" value="P:response to wounding"/>
    <property type="evidence" value="ECO:0007669"/>
    <property type="project" value="TreeGrafter"/>
</dbReference>
<proteinExistence type="inferred from homology"/>
<evidence type="ECO:0000259" key="3">
    <source>
        <dbReference type="PROSITE" id="PS51320"/>
    </source>
</evidence>
<evidence type="ECO:0000313" key="4">
    <source>
        <dbReference type="EMBL" id="KAG0555775.1"/>
    </source>
</evidence>
<dbReference type="InterPro" id="IPR040390">
    <property type="entry name" value="TIFY/JAZ"/>
</dbReference>
<feature type="compositionally biased region" description="Polar residues" evidence="2">
    <location>
        <begin position="180"/>
        <end position="194"/>
    </location>
</feature>
<evidence type="ECO:0000256" key="1">
    <source>
        <dbReference type="ARBA" id="ARBA00008614"/>
    </source>
</evidence>
<dbReference type="Proteomes" id="UP000822688">
    <property type="component" value="Chromosome 11"/>
</dbReference>
<dbReference type="PROSITE" id="PS51320">
    <property type="entry name" value="TIFY"/>
    <property type="match status" value="1"/>
</dbReference>
<evidence type="ECO:0000256" key="2">
    <source>
        <dbReference type="SAM" id="MobiDB-lite"/>
    </source>
</evidence>
<feature type="compositionally biased region" description="Polar residues" evidence="2">
    <location>
        <begin position="302"/>
        <end position="328"/>
    </location>
</feature>
<protein>
    <recommendedName>
        <fullName evidence="3">Tify domain-containing protein</fullName>
    </recommendedName>
</protein>
<dbReference type="PANTHER" id="PTHR33077:SF8">
    <property type="entry name" value="PROTEIN TIFY 8"/>
    <property type="match status" value="1"/>
</dbReference>
<dbReference type="GO" id="GO:0005634">
    <property type="term" value="C:nucleus"/>
    <property type="evidence" value="ECO:0007669"/>
    <property type="project" value="TreeGrafter"/>
</dbReference>
<dbReference type="InterPro" id="IPR010399">
    <property type="entry name" value="Tify_dom"/>
</dbReference>
<feature type="region of interest" description="Disordered" evidence="2">
    <location>
        <begin position="282"/>
        <end position="328"/>
    </location>
</feature>
<accession>A0A8T0GAN8</accession>
<feature type="region of interest" description="Disordered" evidence="2">
    <location>
        <begin position="237"/>
        <end position="266"/>
    </location>
</feature>
<keyword evidence="5" id="KW-1185">Reference proteome</keyword>